<dbReference type="Proteomes" id="UP001304671">
    <property type="component" value="Unassembled WGS sequence"/>
</dbReference>
<comment type="caution">
    <text evidence="1">The sequence shown here is derived from an EMBL/GenBank/DDBJ whole genome shotgun (WGS) entry which is preliminary data.</text>
</comment>
<evidence type="ECO:0000313" key="2">
    <source>
        <dbReference type="Proteomes" id="UP001304671"/>
    </source>
</evidence>
<gene>
    <name evidence="1" type="ORF">VB264_06765</name>
</gene>
<name>A0ABU5QK88_9BACT</name>
<organism evidence="1 2">
    <name type="scientific">Arcicella aquatica</name>
    <dbReference type="NCBI Taxonomy" id="217141"/>
    <lineage>
        <taxon>Bacteria</taxon>
        <taxon>Pseudomonadati</taxon>
        <taxon>Bacteroidota</taxon>
        <taxon>Cytophagia</taxon>
        <taxon>Cytophagales</taxon>
        <taxon>Flectobacillaceae</taxon>
        <taxon>Arcicella</taxon>
    </lineage>
</organism>
<evidence type="ECO:0000313" key="1">
    <source>
        <dbReference type="EMBL" id="MEA5257476.1"/>
    </source>
</evidence>
<dbReference type="EMBL" id="JAYFUL010000007">
    <property type="protein sequence ID" value="MEA5257476.1"/>
    <property type="molecule type" value="Genomic_DNA"/>
</dbReference>
<keyword evidence="2" id="KW-1185">Reference proteome</keyword>
<dbReference type="RefSeq" id="WP_323247878.1">
    <property type="nucleotide sequence ID" value="NZ_JAYFUL010000007.1"/>
</dbReference>
<sequence length="263" mass="30971">MRYLLLLILLSLSTALFSQSITSILYTERNKVDTLIAEISETKIEDSNAGGWYSKDKYIYLKGILQVRENYDVTTNLLNIKQSYFYNDDKLDTIFFEFWTKLGYMSHKNKYVYNDTGLIKILIYDGNDELKSYCLVVNNEKKLPVSLKNVNANETIIGIEKAVYDFENNEVNISIYNDKGVLFNNGIYSINFLKNMQDIILNEKGDKTAYKQKLSYNSKEVVQFEIEYDYDKRNNWVKKKEFVLEGQKRKKYQTVKRTITYVN</sequence>
<reference evidence="1 2" key="1">
    <citation type="submission" date="2023-12" db="EMBL/GenBank/DDBJ databases">
        <title>Novel species of the genus Arcicella isolated from rivers.</title>
        <authorList>
            <person name="Lu H."/>
        </authorList>
    </citation>
    <scope>NUCLEOTIDE SEQUENCE [LARGE SCALE GENOMIC DNA]</scope>
    <source>
        <strain evidence="1 2">LMG 21963</strain>
    </source>
</reference>
<proteinExistence type="predicted"/>
<protein>
    <submittedName>
        <fullName evidence="1">Uncharacterized protein</fullName>
    </submittedName>
</protein>
<accession>A0ABU5QK88</accession>